<evidence type="ECO:0000313" key="6">
    <source>
        <dbReference type="EMBL" id="BEQ13230.1"/>
    </source>
</evidence>
<feature type="transmembrane region" description="Helical" evidence="4">
    <location>
        <begin position="237"/>
        <end position="270"/>
    </location>
</feature>
<feature type="transmembrane region" description="Helical" evidence="4">
    <location>
        <begin position="308"/>
        <end position="328"/>
    </location>
</feature>
<feature type="transmembrane region" description="Helical" evidence="4">
    <location>
        <begin position="74"/>
        <end position="93"/>
    </location>
</feature>
<dbReference type="AlphaFoldDB" id="A0AAU9E8I8"/>
<feature type="transmembrane region" description="Helical" evidence="4">
    <location>
        <begin position="21"/>
        <end position="43"/>
    </location>
</feature>
<evidence type="ECO:0000256" key="4">
    <source>
        <dbReference type="SAM" id="Phobius"/>
    </source>
</evidence>
<dbReference type="Proteomes" id="UP001366166">
    <property type="component" value="Chromosome"/>
</dbReference>
<feature type="transmembrane region" description="Helical" evidence="4">
    <location>
        <begin position="282"/>
        <end position="302"/>
    </location>
</feature>
<dbReference type="InterPro" id="IPR036259">
    <property type="entry name" value="MFS_trans_sf"/>
</dbReference>
<sequence length="399" mass="42147">MNPEEKRLLAVTCFGHFLSHYNMLVFPSVTVPLAAMLGLPLGAVLPLSLYQYLLFGVSALPWGLACDRFGAKPLLVLFFLGAALSGLAAALVITDPFLLTLALAGVGLFSGCYHPAGLGLVARGINRLAKGMAYNGIFGNLGLGAAPLFTGVAVWLWGPRAAFVVLAALNFLGFVSMALLRVDEPPRAQGHQARSAQGLVGPFLILLCAMMLGGFTYRGMTVTLPAYLELRGDELLAWFQAVGGAGISGNLMATIITSGIFTVGAFGQLAGGWLGERVDPRWGYFTFHAISWPAVLLMVWAFNLPLALLALVYAFFLIGMQPMENILVSRLSPPAFQHTAYGVKFVLTFGIGALAVELAGLVQEAWGLSAVYLGIAAFTALVLLAIVALIGVTAKMKPA</sequence>
<dbReference type="EMBL" id="AP028679">
    <property type="protein sequence ID" value="BEQ13230.1"/>
    <property type="molecule type" value="Genomic_DNA"/>
</dbReference>
<evidence type="ECO:0000256" key="2">
    <source>
        <dbReference type="ARBA" id="ARBA00022989"/>
    </source>
</evidence>
<name>A0AAU9E8I8_9BACT</name>
<accession>A0AAU9E8I8</accession>
<proteinExistence type="predicted"/>
<feature type="transmembrane region" description="Helical" evidence="4">
    <location>
        <begin position="199"/>
        <end position="217"/>
    </location>
</feature>
<feature type="transmembrane region" description="Helical" evidence="4">
    <location>
        <begin position="368"/>
        <end position="392"/>
    </location>
</feature>
<reference evidence="7" key="1">
    <citation type="journal article" date="2023" name="Arch. Microbiol.">
        <title>Desulfoferula mesophilus gen. nov. sp. nov., a mesophilic sulfate-reducing bacterium isolated from a brackish lake sediment.</title>
        <authorList>
            <person name="Watanabe T."/>
            <person name="Yabe T."/>
            <person name="Tsuji J.M."/>
            <person name="Fukui M."/>
        </authorList>
    </citation>
    <scope>NUCLEOTIDE SEQUENCE [LARGE SCALE GENOMIC DNA]</scope>
    <source>
        <strain evidence="7">12FAK</strain>
    </source>
</reference>
<dbReference type="GO" id="GO:0005886">
    <property type="term" value="C:plasma membrane"/>
    <property type="evidence" value="ECO:0007669"/>
    <property type="project" value="TreeGrafter"/>
</dbReference>
<dbReference type="GO" id="GO:0022857">
    <property type="term" value="F:transmembrane transporter activity"/>
    <property type="evidence" value="ECO:0007669"/>
    <property type="project" value="InterPro"/>
</dbReference>
<feature type="transmembrane region" description="Helical" evidence="4">
    <location>
        <begin position="340"/>
        <end position="362"/>
    </location>
</feature>
<dbReference type="PROSITE" id="PS50850">
    <property type="entry name" value="MFS"/>
    <property type="match status" value="1"/>
</dbReference>
<keyword evidence="3 4" id="KW-0472">Membrane</keyword>
<keyword evidence="2 4" id="KW-1133">Transmembrane helix</keyword>
<evidence type="ECO:0000313" key="7">
    <source>
        <dbReference type="Proteomes" id="UP001366166"/>
    </source>
</evidence>
<organism evidence="6 7">
    <name type="scientific">Desulfoferula mesophila</name>
    <dbReference type="NCBI Taxonomy" id="3058419"/>
    <lineage>
        <taxon>Bacteria</taxon>
        <taxon>Pseudomonadati</taxon>
        <taxon>Thermodesulfobacteriota</taxon>
        <taxon>Desulfarculia</taxon>
        <taxon>Desulfarculales</taxon>
        <taxon>Desulfarculaceae</taxon>
        <taxon>Desulfoferula</taxon>
    </lineage>
</organism>
<evidence type="ECO:0000259" key="5">
    <source>
        <dbReference type="PROSITE" id="PS50850"/>
    </source>
</evidence>
<dbReference type="PANTHER" id="PTHR43129">
    <property type="entry name" value="FOSMIDOMYCIN RESISTANCE PROTEIN"/>
    <property type="match status" value="1"/>
</dbReference>
<dbReference type="InterPro" id="IPR020846">
    <property type="entry name" value="MFS_dom"/>
</dbReference>
<feature type="transmembrane region" description="Helical" evidence="4">
    <location>
        <begin position="161"/>
        <end position="179"/>
    </location>
</feature>
<dbReference type="RefSeq" id="WP_338604701.1">
    <property type="nucleotide sequence ID" value="NZ_AP028679.1"/>
</dbReference>
<keyword evidence="1 4" id="KW-0812">Transmembrane</keyword>
<protein>
    <submittedName>
        <fullName evidence="6">MFS transporter</fullName>
    </submittedName>
</protein>
<feature type="transmembrane region" description="Helical" evidence="4">
    <location>
        <begin position="99"/>
        <end position="121"/>
    </location>
</feature>
<feature type="domain" description="Major facilitator superfamily (MFS) profile" evidence="5">
    <location>
        <begin position="8"/>
        <end position="394"/>
    </location>
</feature>
<feature type="transmembrane region" description="Helical" evidence="4">
    <location>
        <begin position="49"/>
        <end position="67"/>
    </location>
</feature>
<evidence type="ECO:0000256" key="3">
    <source>
        <dbReference type="ARBA" id="ARBA00023136"/>
    </source>
</evidence>
<dbReference type="SUPFAM" id="SSF103473">
    <property type="entry name" value="MFS general substrate transporter"/>
    <property type="match status" value="1"/>
</dbReference>
<feature type="transmembrane region" description="Helical" evidence="4">
    <location>
        <begin position="133"/>
        <end position="155"/>
    </location>
</feature>
<evidence type="ECO:0000256" key="1">
    <source>
        <dbReference type="ARBA" id="ARBA00022692"/>
    </source>
</evidence>
<dbReference type="Pfam" id="PF07690">
    <property type="entry name" value="MFS_1"/>
    <property type="match status" value="1"/>
</dbReference>
<gene>
    <name evidence="6" type="ORF">FAK_02960</name>
</gene>
<keyword evidence="7" id="KW-1185">Reference proteome</keyword>
<dbReference type="Gene3D" id="1.20.1250.20">
    <property type="entry name" value="MFS general substrate transporter like domains"/>
    <property type="match status" value="1"/>
</dbReference>
<dbReference type="InterPro" id="IPR011701">
    <property type="entry name" value="MFS"/>
</dbReference>
<dbReference type="KEGG" id="dmp:FAK_02960"/>
<dbReference type="PANTHER" id="PTHR43129:SF1">
    <property type="entry name" value="FOSMIDOMYCIN RESISTANCE PROTEIN"/>
    <property type="match status" value="1"/>
</dbReference>